<name>A0A1H0KIY9_MICTS</name>
<reference evidence="2 3" key="1">
    <citation type="submission" date="2016-10" db="EMBL/GenBank/DDBJ databases">
        <authorList>
            <person name="de Groot N.N."/>
        </authorList>
    </citation>
    <scope>NUCLEOTIDE SEQUENCE [LARGE SCALE GENOMIC DNA]</scope>
    <source>
        <strain evidence="2 3">StLB037</strain>
    </source>
</reference>
<sequence length="639" mass="71524">MPDMGFRDRAKHRGLILGFVGDALMGYVLYDVPRSNLIKLVHVCVNEQSRGSGLAREMVETAIRLHPRRSLITASCRTDYGVDGFWRSLGMHVASERAGRALNGSILMNWVKRINIEGGLDLLESAALLSNLPLAVLDTNIIGDLFMPLDVRRDHREETSELQADWLQPLVTFAVSGEVDNEISQNKDQAARRHVREASQHITRLSTLRPGDRSLEEALIRATDPQLISRDTSLRSDVLHVVDAIHAGADFFVTNDTNVILASQDWNLSEHEIRVVRPHQLIAALSPESYVTDFQSSLINDGDLEWQSVEDIEKELEPAFRVYDVETRPSVFFQRLRELLAKRKTVTVRKLLDGQGSLWALAAWELDGTTMRLPMIRTTRGERGSTVAFQLLRYIRRVAWEHGATSVEVTDRAISPTLNAALTADRFNGAIPRAATLGPATATAEELMLTSAAATASAERAFWPLVVRNAGMATYVIPIQPRWATNLLGLNDGLISLRRRGLGLTRELVYFSGSRTVPQDLPARILWYATSDDATHRTIQRIVARSLLVDSIRLPAEDALARFGKIGVLRRSEILAAADKAGKVNVIRFEDTELLDRTVSRHDEVFKRYVKGNLQSMRQVDPQMFDEVIALQPNGRRIE</sequence>
<dbReference type="InterPro" id="IPR000182">
    <property type="entry name" value="GNAT_dom"/>
</dbReference>
<gene>
    <name evidence="2" type="ORF">SAMN04487788_0013</name>
</gene>
<evidence type="ECO:0000313" key="3">
    <source>
        <dbReference type="Proteomes" id="UP000186456"/>
    </source>
</evidence>
<protein>
    <recommendedName>
        <fullName evidence="1">N-acetyltransferase domain-containing protein</fullName>
    </recommendedName>
</protein>
<dbReference type="Gene3D" id="3.40.630.30">
    <property type="match status" value="1"/>
</dbReference>
<dbReference type="InterPro" id="IPR016181">
    <property type="entry name" value="Acyl_CoA_acyltransferase"/>
</dbReference>
<dbReference type="AlphaFoldDB" id="A0A1H0KIY9"/>
<dbReference type="PROSITE" id="PS51186">
    <property type="entry name" value="GNAT"/>
    <property type="match status" value="1"/>
</dbReference>
<dbReference type="Pfam" id="PF00583">
    <property type="entry name" value="Acetyltransf_1"/>
    <property type="match status" value="1"/>
</dbReference>
<organism evidence="2 3">
    <name type="scientific">Microbacterium testaceum (strain StLB037)</name>
    <dbReference type="NCBI Taxonomy" id="979556"/>
    <lineage>
        <taxon>Bacteria</taxon>
        <taxon>Bacillati</taxon>
        <taxon>Actinomycetota</taxon>
        <taxon>Actinomycetes</taxon>
        <taxon>Micrococcales</taxon>
        <taxon>Microbacteriaceae</taxon>
        <taxon>Microbacterium</taxon>
    </lineage>
</organism>
<dbReference type="Proteomes" id="UP000186456">
    <property type="component" value="Unassembled WGS sequence"/>
</dbReference>
<evidence type="ECO:0000313" key="2">
    <source>
        <dbReference type="EMBL" id="SDO55711.1"/>
    </source>
</evidence>
<evidence type="ECO:0000259" key="1">
    <source>
        <dbReference type="PROSITE" id="PS51186"/>
    </source>
</evidence>
<dbReference type="GO" id="GO:0016747">
    <property type="term" value="F:acyltransferase activity, transferring groups other than amino-acyl groups"/>
    <property type="evidence" value="ECO:0007669"/>
    <property type="project" value="InterPro"/>
</dbReference>
<proteinExistence type="predicted"/>
<accession>A0A1H0KIY9</accession>
<dbReference type="EMBL" id="FNJN01000001">
    <property type="protein sequence ID" value="SDO55711.1"/>
    <property type="molecule type" value="Genomic_DNA"/>
</dbReference>
<dbReference type="RefSeq" id="WP_143017777.1">
    <property type="nucleotide sequence ID" value="NZ_FNJN01000001.1"/>
</dbReference>
<dbReference type="SUPFAM" id="SSF55729">
    <property type="entry name" value="Acyl-CoA N-acyltransferases (Nat)"/>
    <property type="match status" value="1"/>
</dbReference>
<feature type="domain" description="N-acetyltransferase" evidence="1">
    <location>
        <begin position="1"/>
        <end position="113"/>
    </location>
</feature>